<reference evidence="3" key="1">
    <citation type="submission" date="2014-09" db="EMBL/GenBank/DDBJ databases">
        <authorList>
            <person name="Sharma Rahul"/>
            <person name="Thines Marco"/>
        </authorList>
    </citation>
    <scope>NUCLEOTIDE SEQUENCE [LARGE SCALE GENOMIC DNA]</scope>
</reference>
<dbReference type="InterPro" id="IPR011990">
    <property type="entry name" value="TPR-like_helical_dom_sf"/>
</dbReference>
<evidence type="ECO:0000256" key="1">
    <source>
        <dbReference type="ARBA" id="ARBA00007626"/>
    </source>
</evidence>
<name>A0A0P1AP67_PLAHL</name>
<evidence type="ECO:0000313" key="3">
    <source>
        <dbReference type="Proteomes" id="UP000054928"/>
    </source>
</evidence>
<dbReference type="OMA" id="HACTALH"/>
<dbReference type="STRING" id="4781.A0A0P1AP67"/>
<protein>
    <submittedName>
        <fullName evidence="2">FOG: PPR repeat</fullName>
    </submittedName>
</protein>
<dbReference type="Gene3D" id="1.25.40.10">
    <property type="entry name" value="Tetratricopeptide repeat domain"/>
    <property type="match status" value="1"/>
</dbReference>
<dbReference type="InterPro" id="IPR044179">
    <property type="entry name" value="PPR5-like"/>
</dbReference>
<dbReference type="PANTHER" id="PTHR47874:SF4">
    <property type="entry name" value="EXPRESSED PROTEIN"/>
    <property type="match status" value="1"/>
</dbReference>
<dbReference type="Proteomes" id="UP000054928">
    <property type="component" value="Unassembled WGS sequence"/>
</dbReference>
<accession>A0A0P1AP67</accession>
<sequence>MPALPSLTFALRRPLQSTLRHFHVSTSLQMSVALSAAPLKSKNTLSNVNDSHFLTLLKHSISQRHPTQALSALAKLQTPPDASVLKQLAVLLARQKKNRAHALQAFEVLREVYQSPGLKPDDYMKLASIYVMDACLRFRMLDQAMELYDEASNQAVVLDLPAYNGLLTALVDAKRLDEATEILRDIVRGEDVCPMEQTFLPVLLELVKSHEYDQVTDLMRQGATRGVEFTSETFYPLLEITEKDSSSSDSLIKFLSYVEEAWDEYQDFDSEDDDDTIE</sequence>
<dbReference type="GeneID" id="36408344"/>
<dbReference type="RefSeq" id="XP_024579437.1">
    <property type="nucleotide sequence ID" value="XM_024729018.1"/>
</dbReference>
<proteinExistence type="inferred from homology"/>
<comment type="similarity">
    <text evidence="1">Belongs to the PPR family. P subfamily.</text>
</comment>
<organism evidence="2 3">
    <name type="scientific">Plasmopara halstedii</name>
    <name type="common">Downy mildew of sunflower</name>
    <dbReference type="NCBI Taxonomy" id="4781"/>
    <lineage>
        <taxon>Eukaryota</taxon>
        <taxon>Sar</taxon>
        <taxon>Stramenopiles</taxon>
        <taxon>Oomycota</taxon>
        <taxon>Peronosporomycetes</taxon>
        <taxon>Peronosporales</taxon>
        <taxon>Peronosporaceae</taxon>
        <taxon>Plasmopara</taxon>
    </lineage>
</organism>
<keyword evidence="3" id="KW-1185">Reference proteome</keyword>
<dbReference type="OrthoDB" id="185373at2759"/>
<evidence type="ECO:0000313" key="2">
    <source>
        <dbReference type="EMBL" id="CEG43068.1"/>
    </source>
</evidence>
<dbReference type="GO" id="GO:0003729">
    <property type="term" value="F:mRNA binding"/>
    <property type="evidence" value="ECO:0007669"/>
    <property type="project" value="InterPro"/>
</dbReference>
<dbReference type="PANTHER" id="PTHR47874">
    <property type="entry name" value="EXPRESSED PROTEIN"/>
    <property type="match status" value="1"/>
</dbReference>
<dbReference type="EMBL" id="CCYD01000653">
    <property type="protein sequence ID" value="CEG43068.1"/>
    <property type="molecule type" value="Genomic_DNA"/>
</dbReference>
<dbReference type="AlphaFoldDB" id="A0A0P1AP67"/>